<evidence type="ECO:0000313" key="3">
    <source>
        <dbReference type="EMBL" id="QOY41175.1"/>
    </source>
</evidence>
<feature type="transmembrane region" description="Helical" evidence="2">
    <location>
        <begin position="44"/>
        <end position="63"/>
    </location>
</feature>
<proteinExistence type="predicted"/>
<feature type="transmembrane region" description="Helical" evidence="2">
    <location>
        <begin position="95"/>
        <end position="114"/>
    </location>
</feature>
<feature type="transmembrane region" description="Helical" evidence="2">
    <location>
        <begin position="134"/>
        <end position="153"/>
    </location>
</feature>
<name>A0A7S7LET2_CRYPV</name>
<reference evidence="3 4" key="1">
    <citation type="submission" date="2019-09" db="EMBL/GenBank/DDBJ databases">
        <title>Consistent, comparative and evidence-based genome assembly and annotation for Cryptosporidium parvum, C. hominis and C. tyzzeri.</title>
        <authorList>
            <person name="Baptista R.P."/>
            <person name="Li Y."/>
            <person name="Sateriale A."/>
            <person name="Ansell B."/>
            <person name="Jex A."/>
            <person name="Sanders M."/>
            <person name="Brooks K."/>
            <person name="Tracey A."/>
            <person name="Berriman M."/>
            <person name="Striepen B."/>
            <person name="Cotton J.A."/>
            <person name="Kissinger J.C."/>
        </authorList>
    </citation>
    <scope>NUCLEOTIDE SEQUENCE [LARGE SCALE GENOMIC DNA]</scope>
    <source>
        <strain evidence="3 4">IOWA-ATCC</strain>
    </source>
</reference>
<evidence type="ECO:0000256" key="1">
    <source>
        <dbReference type="SAM" id="MobiDB-lite"/>
    </source>
</evidence>
<dbReference type="EMBL" id="CP044417">
    <property type="protein sequence ID" value="QOY41175.1"/>
    <property type="molecule type" value="Genomic_DNA"/>
</dbReference>
<sequence length="168" mass="19278">MQSQEMRPLETSSERSGEVVENSTKAMEVKLEENSEPMTPNYVVFLRELFVGMIGVHALYIFVNFIFRNYPGSLLSLLLTISAIYTHFDRRVATYSLNTGIELLLGITIGLSVYSPVQGFEKYFNDSNLKRVTLPQLVYCALFALISIILARFEYKFNQKRIINSKRT</sequence>
<feature type="region of interest" description="Disordered" evidence="1">
    <location>
        <begin position="1"/>
        <end position="22"/>
    </location>
</feature>
<dbReference type="AlphaFoldDB" id="A0A7S7LET2"/>
<evidence type="ECO:0000256" key="2">
    <source>
        <dbReference type="SAM" id="Phobius"/>
    </source>
</evidence>
<feature type="transmembrane region" description="Helical" evidence="2">
    <location>
        <begin position="69"/>
        <end position="88"/>
    </location>
</feature>
<keyword evidence="2" id="KW-1133">Transmembrane helix</keyword>
<dbReference type="Proteomes" id="UP000593906">
    <property type="component" value="Chromosome 6"/>
</dbReference>
<keyword evidence="2" id="KW-0472">Membrane</keyword>
<gene>
    <name evidence="3" type="ORF">CPATCC_002830</name>
</gene>
<protein>
    <submittedName>
        <fullName evidence="3">Uncharacterized protein</fullName>
    </submittedName>
</protein>
<keyword evidence="2" id="KW-0812">Transmembrane</keyword>
<organism evidence="3 4">
    <name type="scientific">Cryptosporidium parvum</name>
    <dbReference type="NCBI Taxonomy" id="5807"/>
    <lineage>
        <taxon>Eukaryota</taxon>
        <taxon>Sar</taxon>
        <taxon>Alveolata</taxon>
        <taxon>Apicomplexa</taxon>
        <taxon>Conoidasida</taxon>
        <taxon>Coccidia</taxon>
        <taxon>Eucoccidiorida</taxon>
        <taxon>Eimeriorina</taxon>
        <taxon>Cryptosporidiidae</taxon>
        <taxon>Cryptosporidium</taxon>
    </lineage>
</organism>
<dbReference type="VEuPathDB" id="CryptoDB:CPATCC_0014470"/>
<accession>A0A7S7LET2</accession>
<evidence type="ECO:0000313" key="4">
    <source>
        <dbReference type="Proteomes" id="UP000593906"/>
    </source>
</evidence>